<feature type="domain" description="Bacterial Pleckstrin homology" evidence="2">
    <location>
        <begin position="62"/>
        <end position="159"/>
    </location>
</feature>
<dbReference type="EMBL" id="PYAW01000007">
    <property type="protein sequence ID" value="PSL43730.1"/>
    <property type="molecule type" value="Genomic_DNA"/>
</dbReference>
<sequence>MRYAATLDDNSKIVTNLIIILTLVISFRQITDISHDATVTTTMLFILVPAILIAWCLSPQYYTITATEILIKRPLVSISISLQDVVRLRSITEEELGSSSRLLAVGGVFGYLGTYRSSEIGKYERWCTNRENLVLIESYNKKWIISPSEADDFVKSVNKIINVVEQSS</sequence>
<dbReference type="RefSeq" id="WP_106530714.1">
    <property type="nucleotide sequence ID" value="NZ_PYAW01000007.1"/>
</dbReference>
<reference evidence="3 4" key="1">
    <citation type="submission" date="2018-03" db="EMBL/GenBank/DDBJ databases">
        <title>Genomic Encyclopedia of Archaeal and Bacterial Type Strains, Phase II (KMG-II): from individual species to whole genera.</title>
        <authorList>
            <person name="Goeker M."/>
        </authorList>
    </citation>
    <scope>NUCLEOTIDE SEQUENCE [LARGE SCALE GENOMIC DNA]</scope>
    <source>
        <strain evidence="3 4">DSM 24859</strain>
    </source>
</reference>
<dbReference type="OrthoDB" id="665374at2"/>
<proteinExistence type="predicted"/>
<gene>
    <name evidence="3" type="ORF">CLV51_10739</name>
</gene>
<evidence type="ECO:0000256" key="1">
    <source>
        <dbReference type="SAM" id="Phobius"/>
    </source>
</evidence>
<keyword evidence="1" id="KW-1133">Transmembrane helix</keyword>
<feature type="transmembrane region" description="Helical" evidence="1">
    <location>
        <begin position="12"/>
        <end position="31"/>
    </location>
</feature>
<comment type="caution">
    <text evidence="3">The sequence shown here is derived from an EMBL/GenBank/DDBJ whole genome shotgun (WGS) entry which is preliminary data.</text>
</comment>
<feature type="transmembrane region" description="Helical" evidence="1">
    <location>
        <begin position="37"/>
        <end position="57"/>
    </location>
</feature>
<dbReference type="Pfam" id="PF10882">
    <property type="entry name" value="bPH_5"/>
    <property type="match status" value="1"/>
</dbReference>
<dbReference type="Proteomes" id="UP000240971">
    <property type="component" value="Unassembled WGS sequence"/>
</dbReference>
<keyword evidence="1" id="KW-0472">Membrane</keyword>
<dbReference type="AlphaFoldDB" id="A0A2P8HBW6"/>
<evidence type="ECO:0000313" key="4">
    <source>
        <dbReference type="Proteomes" id="UP000240971"/>
    </source>
</evidence>
<accession>A0A2P8HBW6</accession>
<evidence type="ECO:0000313" key="3">
    <source>
        <dbReference type="EMBL" id="PSL43730.1"/>
    </source>
</evidence>
<dbReference type="InterPro" id="IPR027783">
    <property type="entry name" value="Bacterial_PH-related"/>
</dbReference>
<evidence type="ECO:0000259" key="2">
    <source>
        <dbReference type="Pfam" id="PF10882"/>
    </source>
</evidence>
<name>A0A2P8HBW6_CHINA</name>
<keyword evidence="1" id="KW-0812">Transmembrane</keyword>
<protein>
    <submittedName>
        <fullName evidence="3">PH (Pleckstrin Homology) domain-containing protein</fullName>
    </submittedName>
</protein>
<keyword evidence="4" id="KW-1185">Reference proteome</keyword>
<organism evidence="3 4">
    <name type="scientific">Chitinophaga niastensis</name>
    <dbReference type="NCBI Taxonomy" id="536980"/>
    <lineage>
        <taxon>Bacteria</taxon>
        <taxon>Pseudomonadati</taxon>
        <taxon>Bacteroidota</taxon>
        <taxon>Chitinophagia</taxon>
        <taxon>Chitinophagales</taxon>
        <taxon>Chitinophagaceae</taxon>
        <taxon>Chitinophaga</taxon>
    </lineage>
</organism>